<proteinExistence type="inferred from homology"/>
<name>M2X2C9_GALSU</name>
<reference evidence="5" key="1">
    <citation type="journal article" date="2013" name="Science">
        <title>Gene transfer from bacteria and archaea facilitated evolution of an extremophilic eukaryote.</title>
        <authorList>
            <person name="Schonknecht G."/>
            <person name="Chen W.H."/>
            <person name="Ternes C.M."/>
            <person name="Barbier G.G."/>
            <person name="Shrestha R.P."/>
            <person name="Stanke M."/>
            <person name="Brautigam A."/>
            <person name="Baker B.J."/>
            <person name="Banfield J.F."/>
            <person name="Garavito R.M."/>
            <person name="Carr K."/>
            <person name="Wilkerson C."/>
            <person name="Rensing S.A."/>
            <person name="Gagneul D."/>
            <person name="Dickenson N.E."/>
            <person name="Oesterhelt C."/>
            <person name="Lercher M.J."/>
            <person name="Weber A.P."/>
        </authorList>
    </citation>
    <scope>NUCLEOTIDE SEQUENCE [LARGE SCALE GENOMIC DNA]</scope>
    <source>
        <strain evidence="5">074W</strain>
    </source>
</reference>
<dbReference type="Pfam" id="PF04857">
    <property type="entry name" value="CAF1"/>
    <property type="match status" value="1"/>
</dbReference>
<feature type="compositionally biased region" description="Basic and acidic residues" evidence="2">
    <location>
        <begin position="1240"/>
        <end position="1252"/>
    </location>
</feature>
<feature type="domain" description="PAP/OAS1 substrate-binding-related" evidence="3">
    <location>
        <begin position="888"/>
        <end position="1024"/>
    </location>
</feature>
<organism evidence="4 5">
    <name type="scientific">Galdieria sulphuraria</name>
    <name type="common">Red alga</name>
    <dbReference type="NCBI Taxonomy" id="130081"/>
    <lineage>
        <taxon>Eukaryota</taxon>
        <taxon>Rhodophyta</taxon>
        <taxon>Bangiophyceae</taxon>
        <taxon>Galdieriales</taxon>
        <taxon>Galdieriaceae</taxon>
        <taxon>Galdieria</taxon>
    </lineage>
</organism>
<dbReference type="InterPro" id="IPR012337">
    <property type="entry name" value="RNaseH-like_sf"/>
</dbReference>
<dbReference type="Gramene" id="EME30535">
    <property type="protein sequence ID" value="EME30535"/>
    <property type="gene ID" value="Gasu_22070"/>
</dbReference>
<evidence type="ECO:0000313" key="5">
    <source>
        <dbReference type="Proteomes" id="UP000030680"/>
    </source>
</evidence>
<dbReference type="InterPro" id="IPR058921">
    <property type="entry name" value="PAP/OAS1-rel"/>
</dbReference>
<dbReference type="eggNOG" id="KOG1906">
    <property type="taxonomic scope" value="Eukaryota"/>
</dbReference>
<dbReference type="GeneID" id="17089259"/>
<dbReference type="InterPro" id="IPR006941">
    <property type="entry name" value="RNase_CAF1"/>
</dbReference>
<feature type="region of interest" description="Disordered" evidence="2">
    <location>
        <begin position="448"/>
        <end position="469"/>
    </location>
</feature>
<dbReference type="GO" id="GO:0016740">
    <property type="term" value="F:transferase activity"/>
    <property type="evidence" value="ECO:0007669"/>
    <property type="project" value="UniProtKB-KW"/>
</dbReference>
<dbReference type="GO" id="GO:0003676">
    <property type="term" value="F:nucleic acid binding"/>
    <property type="evidence" value="ECO:0007669"/>
    <property type="project" value="InterPro"/>
</dbReference>
<gene>
    <name evidence="4" type="ORF">Gasu_22070</name>
</gene>
<accession>M2X2C9</accession>
<evidence type="ECO:0000256" key="1">
    <source>
        <dbReference type="ARBA" id="ARBA00008372"/>
    </source>
</evidence>
<feature type="compositionally biased region" description="Basic and acidic residues" evidence="2">
    <location>
        <begin position="448"/>
        <end position="459"/>
    </location>
</feature>
<dbReference type="Gene3D" id="3.30.420.10">
    <property type="entry name" value="Ribonuclease H-like superfamily/Ribonuclease H"/>
    <property type="match status" value="1"/>
</dbReference>
<evidence type="ECO:0000259" key="3">
    <source>
        <dbReference type="Pfam" id="PF26180"/>
    </source>
</evidence>
<dbReference type="Proteomes" id="UP000030680">
    <property type="component" value="Unassembled WGS sequence"/>
</dbReference>
<evidence type="ECO:0000313" key="4">
    <source>
        <dbReference type="EMBL" id="EME30535.1"/>
    </source>
</evidence>
<feature type="region of interest" description="Disordered" evidence="2">
    <location>
        <begin position="1240"/>
        <end position="1268"/>
    </location>
</feature>
<evidence type="ECO:0000256" key="2">
    <source>
        <dbReference type="SAM" id="MobiDB-lite"/>
    </source>
</evidence>
<comment type="similarity">
    <text evidence="1">Belongs to the CAF1 family.</text>
</comment>
<dbReference type="InterPro" id="IPR036397">
    <property type="entry name" value="RNaseH_sf"/>
</dbReference>
<dbReference type="KEGG" id="gsl:Gasu_22070"/>
<protein>
    <submittedName>
        <fullName evidence="4">Nucleotidyltransferase</fullName>
    </submittedName>
</protein>
<dbReference type="RefSeq" id="XP_005707055.1">
    <property type="nucleotide sequence ID" value="XM_005706998.1"/>
</dbReference>
<dbReference type="InterPro" id="IPR058920">
    <property type="entry name" value="PAP-OAS1-bd-rel"/>
</dbReference>
<dbReference type="STRING" id="130081.M2X2C9"/>
<keyword evidence="4" id="KW-0808">Transferase</keyword>
<sequence>MELNGLKTETCSTSLPEGIDVKRVTRENVTESLDELLSCIQRSTFITVKVVHSCDSRSTNSTENEVPLDFESHLEASSVTSVNSTESGWKQSYGTDFSSLLNFDTETEESKSKEEYKRLRQLVSSESILEVLISSFRRKPPKEYISGETESTKNSENLNTQSFPFSLYRDAQYSVRVFRFLFLRNGNFSISSDLSDGLCNKGGDFSEYFQLGIKYSVPHCTEEVHTPGDSLKGKNWFDPHRKSTFVFRPGWSEILPPTVAFGEGSLLLRYIAESRVPLVVFDGLVDLMALYHAFHAPLPKRLDSFLVQLSLLLPRVYDIRCLIEDCLEMDGSNIDKVYRTFYEPLYIQELWKKLSKSSKFQVQRDYSVNIASNAFEDNRKLQSNEKTSMETLEVQNGDYWEDEHDAKLLEQRIDALLEDNIGSPTTSTHGGTLFRPFSSYAVCEEKQKTRREKEEDRKKLCQQQQSVSHSSKNNATLRVSRKWHSVHGGCIFQDPLKSFEIDLHQVSESSEKSYEYCYSWNPYLKAFEIGSLFATFIELFGWSQIVSSFERKIYQSSKKSWLILPAGFAPVPQPDICLPSTDNILRESHSSLNSYRQHGDTIRFQSTSTKSLSEIASDDGFSSCYNSSASIQSTPDNSFQFQQPLSAQQSSSLTKSKSYQSIVPSLHIGSDNIRSEYLSRLGLYSSSSRAERTEDAICVRVNRFLDVCVPTSFSELRREAVFRVVASIIKRSIGAQAFCYGSFATKTYHADSILEIGAFLVGKNDTAAEWSAKLMAALCEDATLASDHSSSSLEFSYLSLIQQKHPVPLPVRNISYFRPKPTPSGCQPPPAVTFTVNWPIEDPRSGLVALDTNSTERDIAPNVRVSVTLNHVAGIHTACVLEEFDHAMGRNHLFKRSLLLVRTWVDYGVKLTDILPSRAVEVLVVFVANCFHSSIETPFDLLYRFLTYFVHFDWRKFGLCETGIIDLATGQRKQPISSENYLFPPNAEVLLYHRTTTEAETQCVTEEQFEVVPLEALNIFDHVSWKHYRNICVDSTEMDIVAFQKAVNKGLRDAELFRSAPTAANLQALTGSAWKRHIDRWKLIDTQLALLIDRSLSAPVTSHKFGKYSQHGDDTRPLVYISSAGFLDYFRERDPLYVDMTTLRNNLEYVRFIVNSEVTELGLLAFLTQILAENGCLLIGEIGQHLRSTFGKQDWSNILKERFGGLKRFLLKHSELFYVDTDHPLNPHIYLRASINGPLLEKKPQDTSMETKKSKKNKKQHNNNNNSMVTTANNNNNNNNNHNGAIGGVEDSVRFNPSVEFPIQPSYIQMDPHQTSHLDERQVFMSSYHSSTSGIGNELVEEENIHQNRVSPLYLPPLGTTPYYSVPTEWLAREPMTSLMEHDCDMDKGRTTFHQNLSSSSFDYGFGPCNNF</sequence>
<keyword evidence="5" id="KW-1185">Reference proteome</keyword>
<dbReference type="PANTHER" id="PTHR45979">
    <property type="entry name" value="PAP/OAS1 SUBSTRATE-BINDING DOMAIN SUPERFAMILY"/>
    <property type="match status" value="1"/>
</dbReference>
<dbReference type="Pfam" id="PF26180">
    <property type="entry name" value="PAP-OAS1"/>
    <property type="match status" value="1"/>
</dbReference>
<dbReference type="PANTHER" id="PTHR45979:SF30">
    <property type="entry name" value="NUCLEOTIDYLTRANSFERASE"/>
    <property type="match status" value="1"/>
</dbReference>
<dbReference type="EMBL" id="KB454499">
    <property type="protein sequence ID" value="EME30535.1"/>
    <property type="molecule type" value="Genomic_DNA"/>
</dbReference>
<dbReference type="SUPFAM" id="SSF53098">
    <property type="entry name" value="Ribonuclease H-like"/>
    <property type="match status" value="1"/>
</dbReference>
<dbReference type="OrthoDB" id="3940at2759"/>